<feature type="region of interest" description="Disordered" evidence="1">
    <location>
        <begin position="1"/>
        <end position="87"/>
    </location>
</feature>
<proteinExistence type="predicted"/>
<sequence length="87" mass="9232">MAYSMKRDGKEVGPASVYAEPHTMDGKKMKISSNPGKDPNRSKLDTSDISVGQYSKSAGDEQTKTTGIKMRGTGCATKGTMSRGPMA</sequence>
<dbReference type="EMBL" id="LR798457">
    <property type="protein sequence ID" value="CAB5238127.1"/>
    <property type="molecule type" value="Genomic_DNA"/>
</dbReference>
<evidence type="ECO:0000256" key="1">
    <source>
        <dbReference type="SAM" id="MobiDB-lite"/>
    </source>
</evidence>
<feature type="compositionally biased region" description="Basic and acidic residues" evidence="1">
    <location>
        <begin position="1"/>
        <end position="11"/>
    </location>
</feature>
<protein>
    <submittedName>
        <fullName evidence="4">Uncharacterized protein</fullName>
    </submittedName>
</protein>
<dbReference type="EMBL" id="LR796819">
    <property type="protein sequence ID" value="CAB4168198.1"/>
    <property type="molecule type" value="Genomic_DNA"/>
</dbReference>
<dbReference type="EMBL" id="LR797358">
    <property type="protein sequence ID" value="CAB4205369.1"/>
    <property type="molecule type" value="Genomic_DNA"/>
</dbReference>
<organism evidence="4">
    <name type="scientific">uncultured Caudovirales phage</name>
    <dbReference type="NCBI Taxonomy" id="2100421"/>
    <lineage>
        <taxon>Viruses</taxon>
        <taxon>Duplodnaviria</taxon>
        <taxon>Heunggongvirae</taxon>
        <taxon>Uroviricota</taxon>
        <taxon>Caudoviricetes</taxon>
        <taxon>Peduoviridae</taxon>
        <taxon>Maltschvirus</taxon>
        <taxon>Maltschvirus maltsch</taxon>
    </lineage>
</organism>
<evidence type="ECO:0000313" key="2">
    <source>
        <dbReference type="EMBL" id="CAB4168198.1"/>
    </source>
</evidence>
<name>A0A6J5S8X5_9CAUD</name>
<evidence type="ECO:0000313" key="5">
    <source>
        <dbReference type="EMBL" id="CAB5238127.1"/>
    </source>
</evidence>
<feature type="compositionally biased region" description="Polar residues" evidence="1">
    <location>
        <begin position="47"/>
        <end position="56"/>
    </location>
</feature>
<evidence type="ECO:0000313" key="3">
    <source>
        <dbReference type="EMBL" id="CAB4195163.1"/>
    </source>
</evidence>
<evidence type="ECO:0000313" key="4">
    <source>
        <dbReference type="EMBL" id="CAB4205369.1"/>
    </source>
</evidence>
<dbReference type="EMBL" id="LR797223">
    <property type="protein sequence ID" value="CAB4195163.1"/>
    <property type="molecule type" value="Genomic_DNA"/>
</dbReference>
<gene>
    <name evidence="3" type="ORF">UFOVP1276_75</name>
    <name evidence="4" type="ORF">UFOVP1403_79</name>
    <name evidence="5" type="ORF">UFOVP1507_63</name>
    <name evidence="2" type="ORF">UFOVP875_17</name>
</gene>
<accession>A0A6J5S8X5</accession>
<reference evidence="4" key="1">
    <citation type="submission" date="2020-05" db="EMBL/GenBank/DDBJ databases">
        <authorList>
            <person name="Chiriac C."/>
            <person name="Salcher M."/>
            <person name="Ghai R."/>
            <person name="Kavagutti S V."/>
        </authorList>
    </citation>
    <scope>NUCLEOTIDE SEQUENCE</scope>
</reference>